<dbReference type="InterPro" id="IPR004027">
    <property type="entry name" value="SEC_C_motif"/>
</dbReference>
<protein>
    <recommendedName>
        <fullName evidence="7">Tetratricopeptide repeat protein</fullName>
    </recommendedName>
</protein>
<dbReference type="SUPFAM" id="SSF48452">
    <property type="entry name" value="TPR-like"/>
    <property type="match status" value="2"/>
</dbReference>
<dbReference type="RefSeq" id="WP_171471987.1">
    <property type="nucleotide sequence ID" value="NZ_CP053452.2"/>
</dbReference>
<dbReference type="KEGG" id="ftj:FTUN_3952"/>
<keyword evidence="1" id="KW-0677">Repeat</keyword>
<dbReference type="SMART" id="SM00028">
    <property type="entry name" value="TPR"/>
    <property type="match status" value="3"/>
</dbReference>
<dbReference type="InterPro" id="IPR003107">
    <property type="entry name" value="HAT"/>
</dbReference>
<keyword evidence="2 3" id="KW-0802">TPR repeat</keyword>
<dbReference type="AlphaFoldDB" id="A0A6M5YQU0"/>
<dbReference type="PROSITE" id="PS50005">
    <property type="entry name" value="TPR"/>
    <property type="match status" value="1"/>
</dbReference>
<evidence type="ECO:0000256" key="4">
    <source>
        <dbReference type="SAM" id="MobiDB-lite"/>
    </source>
</evidence>
<reference evidence="6" key="1">
    <citation type="submission" date="2020-05" db="EMBL/GenBank/DDBJ databases">
        <title>Frigoriglobus tundricola gen. nov., sp. nov., a psychrotolerant cellulolytic planctomycete of the family Gemmataceae with two divergent copies of 16S rRNA gene.</title>
        <authorList>
            <person name="Kulichevskaya I.S."/>
            <person name="Ivanova A.A."/>
            <person name="Naumoff D.G."/>
            <person name="Beletsky A.V."/>
            <person name="Rijpstra W.I.C."/>
            <person name="Sinninghe Damste J.S."/>
            <person name="Mardanov A.V."/>
            <person name="Ravin N.V."/>
            <person name="Dedysh S.N."/>
        </authorList>
    </citation>
    <scope>NUCLEOTIDE SEQUENCE [LARGE SCALE GENOMIC DNA]</scope>
    <source>
        <strain evidence="6">PL17</strain>
    </source>
</reference>
<evidence type="ECO:0000256" key="3">
    <source>
        <dbReference type="PROSITE-ProRule" id="PRU00339"/>
    </source>
</evidence>
<dbReference type="GO" id="GO:0006396">
    <property type="term" value="P:RNA processing"/>
    <property type="evidence" value="ECO:0007669"/>
    <property type="project" value="InterPro"/>
</dbReference>
<accession>A0A6M5YQU0</accession>
<feature type="compositionally biased region" description="Pro residues" evidence="4">
    <location>
        <begin position="541"/>
        <end position="556"/>
    </location>
</feature>
<evidence type="ECO:0008006" key="7">
    <source>
        <dbReference type="Google" id="ProtNLM"/>
    </source>
</evidence>
<dbReference type="InterPro" id="IPR011990">
    <property type="entry name" value="TPR-like_helical_dom_sf"/>
</dbReference>
<evidence type="ECO:0000313" key="6">
    <source>
        <dbReference type="Proteomes" id="UP000503447"/>
    </source>
</evidence>
<dbReference type="Pfam" id="PF13432">
    <property type="entry name" value="TPR_16"/>
    <property type="match status" value="2"/>
</dbReference>
<dbReference type="PANTHER" id="PTHR44858">
    <property type="entry name" value="TETRATRICOPEPTIDE REPEAT PROTEIN 6"/>
    <property type="match status" value="1"/>
</dbReference>
<evidence type="ECO:0000256" key="1">
    <source>
        <dbReference type="ARBA" id="ARBA00022737"/>
    </source>
</evidence>
<dbReference type="InterPro" id="IPR050498">
    <property type="entry name" value="Ycf3"/>
</dbReference>
<evidence type="ECO:0000313" key="5">
    <source>
        <dbReference type="EMBL" id="QJW96395.1"/>
    </source>
</evidence>
<dbReference type="Proteomes" id="UP000503447">
    <property type="component" value="Chromosome"/>
</dbReference>
<feature type="repeat" description="TPR" evidence="3">
    <location>
        <begin position="252"/>
        <end position="285"/>
    </location>
</feature>
<dbReference type="SUPFAM" id="SSF103642">
    <property type="entry name" value="Sec-C motif"/>
    <property type="match status" value="1"/>
</dbReference>
<proteinExistence type="predicted"/>
<dbReference type="PANTHER" id="PTHR44858:SF1">
    <property type="entry name" value="UDP-N-ACETYLGLUCOSAMINE--PEPTIDE N-ACETYLGLUCOSAMINYLTRANSFERASE SPINDLY-RELATED"/>
    <property type="match status" value="1"/>
</dbReference>
<dbReference type="EMBL" id="CP053452">
    <property type="protein sequence ID" value="QJW96395.1"/>
    <property type="molecule type" value="Genomic_DNA"/>
</dbReference>
<dbReference type="Pfam" id="PF02810">
    <property type="entry name" value="SEC-C"/>
    <property type="match status" value="1"/>
</dbReference>
<sequence length="745" mass="80388">MPLDPYSPCPCGSGKKFKWCCAPYFATVEKAFGQEDQGQHETALQTIKGLLSTHASNPSVWLYYAQFLYKSGAAELEEAARTQAGQRGGTEENNTSYGQKFEQAEEALSKALELNPQFGMAYYLRGQFRENEGELIGALLLYRKAAEAYDAEAHDQLAATYIKIYQGESMLNRPVAARAALERAAHFVPADAELRGQLESEFGPSGPYPPAAHKKYTFRPTAKPVPESAATGKLSDARKAFEQLTQVTPDDPAAWFNLGVVLAWLGEQPKAVAALAKSIELETDDYRAEEAGALAEVLRCGFGMENDSDHLGHAFVMPMRDPNTVMRLFGAYEQAGKLRGVQVDQERGMMFGVIVEELPSLIAVGAVNLARIAARVVVIVGQGVVRLSHPNRESVAKVADEIRTALQLAVEQPAESTNPLNFRDVVMEAIAQPTGSGDEAQIEAKLRDYATNFFESVWLHRPLKALAGNAPIDAVGSKVLRKHVFGVVKFQEDCFQAARPHKRVGDQVVPIDLYNFAGLRHKLGLEYVTADPPKVHVPADAPAPAPAPAAGGPPAPAKRDVGAMNAAELAGLDLAALSVGEAEQAMLAAVKLGARDLAVAFAQAGLLKPFDAATPDRYRLYATAITGAAAGGDTARAAELIDAGTKYDTEHNGGQRETEYKLRKAQLYVKSKDAERAAAEFEALVAMHPDEGKFYTTAAEEMLRLKDGARALHFAEGGLETARRTSNRDLEGHCQELAAAARKAT</sequence>
<dbReference type="Gene3D" id="1.25.40.10">
    <property type="entry name" value="Tetratricopeptide repeat domain"/>
    <property type="match status" value="2"/>
</dbReference>
<organism evidence="5 6">
    <name type="scientific">Frigoriglobus tundricola</name>
    <dbReference type="NCBI Taxonomy" id="2774151"/>
    <lineage>
        <taxon>Bacteria</taxon>
        <taxon>Pseudomonadati</taxon>
        <taxon>Planctomycetota</taxon>
        <taxon>Planctomycetia</taxon>
        <taxon>Gemmatales</taxon>
        <taxon>Gemmataceae</taxon>
        <taxon>Frigoriglobus</taxon>
    </lineage>
</organism>
<feature type="region of interest" description="Disordered" evidence="4">
    <location>
        <begin position="538"/>
        <end position="559"/>
    </location>
</feature>
<name>A0A6M5YQU0_9BACT</name>
<keyword evidence="6" id="KW-1185">Reference proteome</keyword>
<gene>
    <name evidence="5" type="ORF">FTUN_3952</name>
</gene>
<evidence type="ECO:0000256" key="2">
    <source>
        <dbReference type="ARBA" id="ARBA00022803"/>
    </source>
</evidence>
<dbReference type="SMART" id="SM00386">
    <property type="entry name" value="HAT"/>
    <property type="match status" value="3"/>
</dbReference>
<dbReference type="InterPro" id="IPR019734">
    <property type="entry name" value="TPR_rpt"/>
</dbReference>